<evidence type="ECO:0000256" key="2">
    <source>
        <dbReference type="ARBA" id="ARBA00022729"/>
    </source>
</evidence>
<feature type="signal peptide" evidence="7">
    <location>
        <begin position="1"/>
        <end position="24"/>
    </location>
</feature>
<evidence type="ECO:0000313" key="8">
    <source>
        <dbReference type="EMBL" id="MFC4305371.1"/>
    </source>
</evidence>
<comment type="caution">
    <text evidence="8">The sequence shown here is derived from an EMBL/GenBank/DDBJ whole genome shotgun (WGS) entry which is preliminary data.</text>
</comment>
<keyword evidence="1" id="KW-1003">Cell membrane</keyword>
<reference evidence="9" key="1">
    <citation type="journal article" date="2019" name="Int. J. Syst. Evol. Microbiol.">
        <title>The Global Catalogue of Microorganisms (GCM) 10K type strain sequencing project: providing services to taxonomists for standard genome sequencing and annotation.</title>
        <authorList>
            <consortium name="The Broad Institute Genomics Platform"/>
            <consortium name="The Broad Institute Genome Sequencing Center for Infectious Disease"/>
            <person name="Wu L."/>
            <person name="Ma J."/>
        </authorList>
    </citation>
    <scope>NUCLEOTIDE SEQUENCE [LARGE SCALE GENOMIC DNA]</scope>
    <source>
        <strain evidence="9">CGMCC 4.1641</strain>
    </source>
</reference>
<dbReference type="PANTHER" id="PTHR43649:SF33">
    <property type="entry name" value="POLYGALACTURONAN_RHAMNOGALACTURONAN-BINDING PROTEIN YTCQ"/>
    <property type="match status" value="1"/>
</dbReference>
<dbReference type="InterPro" id="IPR050490">
    <property type="entry name" value="Bact_solute-bd_prot1"/>
</dbReference>
<name>A0ABV8SCT9_9BACL</name>
<dbReference type="SUPFAM" id="SSF53850">
    <property type="entry name" value="Periplasmic binding protein-like II"/>
    <property type="match status" value="1"/>
</dbReference>
<gene>
    <name evidence="8" type="ORF">ACFO1S_18220</name>
</gene>
<dbReference type="Gene3D" id="3.40.190.10">
    <property type="entry name" value="Periplasmic binding protein-like II"/>
    <property type="match status" value="1"/>
</dbReference>
<organism evidence="8 9">
    <name type="scientific">Cohnella boryungensis</name>
    <dbReference type="NCBI Taxonomy" id="768479"/>
    <lineage>
        <taxon>Bacteria</taxon>
        <taxon>Bacillati</taxon>
        <taxon>Bacillota</taxon>
        <taxon>Bacilli</taxon>
        <taxon>Bacillales</taxon>
        <taxon>Paenibacillaceae</taxon>
        <taxon>Cohnella</taxon>
    </lineage>
</organism>
<keyword evidence="9" id="KW-1185">Reference proteome</keyword>
<evidence type="ECO:0000256" key="3">
    <source>
        <dbReference type="ARBA" id="ARBA00023136"/>
    </source>
</evidence>
<dbReference type="InterPro" id="IPR006059">
    <property type="entry name" value="SBP"/>
</dbReference>
<keyword evidence="5" id="KW-0449">Lipoprotein</keyword>
<dbReference type="Pfam" id="PF13416">
    <property type="entry name" value="SBP_bac_8"/>
    <property type="match status" value="1"/>
</dbReference>
<feature type="compositionally biased region" description="Low complexity" evidence="6">
    <location>
        <begin position="32"/>
        <end position="51"/>
    </location>
</feature>
<feature type="chain" id="PRO_5047145968" evidence="7">
    <location>
        <begin position="25"/>
        <end position="446"/>
    </location>
</feature>
<feature type="region of interest" description="Disordered" evidence="6">
    <location>
        <begin position="31"/>
        <end position="51"/>
    </location>
</feature>
<evidence type="ECO:0000256" key="5">
    <source>
        <dbReference type="ARBA" id="ARBA00023288"/>
    </source>
</evidence>
<dbReference type="PANTHER" id="PTHR43649">
    <property type="entry name" value="ARABINOSE-BINDING PROTEIN-RELATED"/>
    <property type="match status" value="1"/>
</dbReference>
<evidence type="ECO:0000256" key="4">
    <source>
        <dbReference type="ARBA" id="ARBA00023139"/>
    </source>
</evidence>
<dbReference type="EMBL" id="JBHSED010000038">
    <property type="protein sequence ID" value="MFC4305371.1"/>
    <property type="molecule type" value="Genomic_DNA"/>
</dbReference>
<dbReference type="PROSITE" id="PS51257">
    <property type="entry name" value="PROKAR_LIPOPROTEIN"/>
    <property type="match status" value="1"/>
</dbReference>
<evidence type="ECO:0000256" key="7">
    <source>
        <dbReference type="SAM" id="SignalP"/>
    </source>
</evidence>
<sequence length="446" mass="48469">MKANKRSKASVLALALTLSLVLILSGCGSSKNNEPSNGSSPAASGSSAPSASGNVTVWGWDKGGSDKLLSEFNKVYPNIKVNYIEVSAKDYLKKIQTSIASGSDLPDIVWAEAAFRGAMYELNVLEDISAAPYNFDKGNLLDFELPLLTNSKGELLGLEQSGSPGALAYKRGLAKEYFGTDDPDQLAAMFPDWSAFVEKGKEVSEKSGGKVSMLGSLMDAYTVLSNQGTTAIVDGTKVNKAEVLKLFTDLQAMRDSKTEAKLGMWSPSWNASYSQDNVIFYPAASWSPEFVIKPNDKDSTGRWGLMVPPTGGYSYGGTTIGIWKGSKNKDAAWTYLQWLYGSDEGAKANLELLNAIMPLKSVFEDTSKLSSGEDAFFGGQDLTKFWVDKVFPSIKTKPVTKYDQDIYSASELVLQVMAQDAKFDANKAFEKWAEELAKNHPELTFE</sequence>
<evidence type="ECO:0000313" key="9">
    <source>
        <dbReference type="Proteomes" id="UP001595755"/>
    </source>
</evidence>
<accession>A0ABV8SCT9</accession>
<keyword evidence="4" id="KW-0564">Palmitate</keyword>
<evidence type="ECO:0000256" key="1">
    <source>
        <dbReference type="ARBA" id="ARBA00022475"/>
    </source>
</evidence>
<keyword evidence="3" id="KW-0472">Membrane</keyword>
<keyword evidence="2 7" id="KW-0732">Signal</keyword>
<dbReference type="Proteomes" id="UP001595755">
    <property type="component" value="Unassembled WGS sequence"/>
</dbReference>
<proteinExistence type="predicted"/>
<dbReference type="RefSeq" id="WP_204604263.1">
    <property type="nucleotide sequence ID" value="NZ_JBHSED010000038.1"/>
</dbReference>
<evidence type="ECO:0000256" key="6">
    <source>
        <dbReference type="SAM" id="MobiDB-lite"/>
    </source>
</evidence>
<protein>
    <submittedName>
        <fullName evidence="8">ABC transporter substrate-binding protein</fullName>
    </submittedName>
</protein>